<sequence>MKPNVRLSVKIDKLFDTFHPVGEPEQSPHVVAQVVSAALGADIPAQMIEDLRHGRYEDPVDPTVLIAIAEHFQVPGYYLTSDGELADSVAEQLEFLADLRHLGVNALDYRGVRLDRQQVRAILANLTRSDNPGS</sequence>
<proteinExistence type="predicted"/>
<reference evidence="1 2" key="1">
    <citation type="submission" date="2019-07" db="EMBL/GenBank/DDBJ databases">
        <title>Rhodococcus cavernicolus sp. nov., isolated from a cave.</title>
        <authorList>
            <person name="Lee S.D."/>
        </authorList>
    </citation>
    <scope>NUCLEOTIDE SEQUENCE [LARGE SCALE GENOMIC DNA]</scope>
    <source>
        <strain evidence="1 2">C1-24</strain>
    </source>
</reference>
<dbReference type="RefSeq" id="WP_149429309.1">
    <property type="nucleotide sequence ID" value="NZ_VLNY01000002.1"/>
</dbReference>
<organism evidence="1 2">
    <name type="scientific">Antrihabitans cavernicola</name>
    <dbReference type="NCBI Taxonomy" id="2495913"/>
    <lineage>
        <taxon>Bacteria</taxon>
        <taxon>Bacillati</taxon>
        <taxon>Actinomycetota</taxon>
        <taxon>Actinomycetes</taxon>
        <taxon>Mycobacteriales</taxon>
        <taxon>Nocardiaceae</taxon>
        <taxon>Antrihabitans</taxon>
    </lineage>
</organism>
<dbReference type="EMBL" id="VLNY01000002">
    <property type="protein sequence ID" value="KAA0024149.1"/>
    <property type="molecule type" value="Genomic_DNA"/>
</dbReference>
<gene>
    <name evidence="1" type="ORF">FOY51_06255</name>
</gene>
<dbReference type="Proteomes" id="UP000322244">
    <property type="component" value="Unassembled WGS sequence"/>
</dbReference>
<dbReference type="AlphaFoldDB" id="A0A5A7SFD4"/>
<accession>A0A5A7SFD4</accession>
<keyword evidence="2" id="KW-1185">Reference proteome</keyword>
<evidence type="ECO:0000313" key="1">
    <source>
        <dbReference type="EMBL" id="KAA0024149.1"/>
    </source>
</evidence>
<evidence type="ECO:0000313" key="2">
    <source>
        <dbReference type="Proteomes" id="UP000322244"/>
    </source>
</evidence>
<dbReference type="GO" id="GO:0003677">
    <property type="term" value="F:DNA binding"/>
    <property type="evidence" value="ECO:0007669"/>
    <property type="project" value="InterPro"/>
</dbReference>
<name>A0A5A7SFD4_9NOCA</name>
<dbReference type="Gene3D" id="1.10.260.40">
    <property type="entry name" value="lambda repressor-like DNA-binding domains"/>
    <property type="match status" value="1"/>
</dbReference>
<protein>
    <submittedName>
        <fullName evidence="1">Uncharacterized protein</fullName>
    </submittedName>
</protein>
<dbReference type="OrthoDB" id="4542183at2"/>
<comment type="caution">
    <text evidence="1">The sequence shown here is derived from an EMBL/GenBank/DDBJ whole genome shotgun (WGS) entry which is preliminary data.</text>
</comment>
<dbReference type="InterPro" id="IPR010982">
    <property type="entry name" value="Lambda_DNA-bd_dom_sf"/>
</dbReference>